<evidence type="ECO:0000256" key="24">
    <source>
        <dbReference type="PROSITE-ProRule" id="PRU10141"/>
    </source>
</evidence>
<feature type="binding site" evidence="22">
    <location>
        <begin position="810"/>
        <end position="817"/>
    </location>
    <ligand>
        <name>ATP</name>
        <dbReference type="ChEBI" id="CHEBI:30616"/>
    </ligand>
</feature>
<evidence type="ECO:0000256" key="12">
    <source>
        <dbReference type="ARBA" id="ARBA00022840"/>
    </source>
</evidence>
<dbReference type="InterPro" id="IPR001245">
    <property type="entry name" value="Ser-Thr/Tyr_kinase_cat_dom"/>
</dbReference>
<evidence type="ECO:0000256" key="23">
    <source>
        <dbReference type="PIRSR" id="PIRSR000615-3"/>
    </source>
</evidence>
<evidence type="ECO:0000256" key="11">
    <source>
        <dbReference type="ARBA" id="ARBA00022777"/>
    </source>
</evidence>
<keyword evidence="16" id="KW-1015">Disulfide bond</keyword>
<evidence type="ECO:0000259" key="28">
    <source>
        <dbReference type="PROSITE" id="PS50011"/>
    </source>
</evidence>
<dbReference type="Gene3D" id="2.60.40.10">
    <property type="entry name" value="Immunoglobulins"/>
    <property type="match status" value="7"/>
</dbReference>
<evidence type="ECO:0000256" key="6">
    <source>
        <dbReference type="ARBA" id="ARBA00022679"/>
    </source>
</evidence>
<keyword evidence="8 27" id="KW-0732">Signal</keyword>
<keyword evidence="12 22" id="KW-0067">ATP-binding</keyword>
<dbReference type="InterPro" id="IPR011009">
    <property type="entry name" value="Kinase-like_dom_sf"/>
</dbReference>
<dbReference type="GO" id="GO:0043235">
    <property type="term" value="C:receptor complex"/>
    <property type="evidence" value="ECO:0007669"/>
    <property type="project" value="TreeGrafter"/>
</dbReference>
<dbReference type="PANTHER" id="PTHR24416">
    <property type="entry name" value="TYROSINE-PROTEIN KINASE RECEPTOR"/>
    <property type="match status" value="1"/>
</dbReference>
<dbReference type="AlphaFoldDB" id="A0A8C6TAF3"/>
<dbReference type="PANTHER" id="PTHR24416:SF390">
    <property type="entry name" value="VASCULAR ENDOTHELIAL GROWTH FACTOR RECEPTOR 1"/>
    <property type="match status" value="1"/>
</dbReference>
<feature type="binding site" evidence="23">
    <location>
        <position position="976"/>
    </location>
    <ligand>
        <name>Mg(2+)</name>
        <dbReference type="ChEBI" id="CHEBI:18420"/>
    </ligand>
</feature>
<keyword evidence="23" id="KW-0479">Metal-binding</keyword>
<reference evidence="30" key="1">
    <citation type="submission" date="2025-08" db="UniProtKB">
        <authorList>
            <consortium name="Ensembl"/>
        </authorList>
    </citation>
    <scope>IDENTIFICATION</scope>
</reference>
<dbReference type="FunFam" id="2.60.40.10:FF:000247">
    <property type="entry name" value="Vascular endothelial growth factor receptor 3"/>
    <property type="match status" value="1"/>
</dbReference>
<dbReference type="GO" id="GO:0005524">
    <property type="term" value="F:ATP binding"/>
    <property type="evidence" value="ECO:0007669"/>
    <property type="project" value="UniProtKB-UniRule"/>
</dbReference>
<keyword evidence="3" id="KW-1003">Cell membrane</keyword>
<evidence type="ECO:0000256" key="22">
    <source>
        <dbReference type="PIRSR" id="PIRSR000615-2"/>
    </source>
</evidence>
<dbReference type="InterPro" id="IPR055238">
    <property type="entry name" value="VEGFR1-3_N_Ig-like"/>
</dbReference>
<evidence type="ECO:0000256" key="26">
    <source>
        <dbReference type="SAM" id="Phobius"/>
    </source>
</evidence>
<dbReference type="InterPro" id="IPR003599">
    <property type="entry name" value="Ig_sub"/>
</dbReference>
<dbReference type="CDD" id="cd00096">
    <property type="entry name" value="Ig"/>
    <property type="match status" value="1"/>
</dbReference>
<reference evidence="30" key="2">
    <citation type="submission" date="2025-09" db="UniProtKB">
        <authorList>
            <consortium name="Ensembl"/>
        </authorList>
    </citation>
    <scope>IDENTIFICATION</scope>
</reference>
<dbReference type="EC" id="2.7.10.1" evidence="2"/>
<evidence type="ECO:0000313" key="30">
    <source>
        <dbReference type="Ensembl" id="ENSNMLP00000018675.1"/>
    </source>
</evidence>
<dbReference type="InterPro" id="IPR001824">
    <property type="entry name" value="Tyr_kinase_rcpt_3_CS"/>
</dbReference>
<dbReference type="InterPro" id="IPR017441">
    <property type="entry name" value="Protein_kinase_ATP_BS"/>
</dbReference>
<evidence type="ECO:0000256" key="15">
    <source>
        <dbReference type="ARBA" id="ARBA00023137"/>
    </source>
</evidence>
<evidence type="ECO:0000256" key="25">
    <source>
        <dbReference type="RuleBase" id="RU000311"/>
    </source>
</evidence>
<dbReference type="InterPro" id="IPR008266">
    <property type="entry name" value="Tyr_kinase_AS"/>
</dbReference>
<dbReference type="PROSITE" id="PS00240">
    <property type="entry name" value="RECEPTOR_TYR_KIN_III"/>
    <property type="match status" value="1"/>
</dbReference>
<dbReference type="Gene3D" id="3.30.200.20">
    <property type="entry name" value="Phosphorylase Kinase, domain 1"/>
    <property type="match status" value="1"/>
</dbReference>
<keyword evidence="6" id="KW-0808">Transferase</keyword>
<dbReference type="SUPFAM" id="SSF56112">
    <property type="entry name" value="Protein kinase-like (PK-like)"/>
    <property type="match status" value="1"/>
</dbReference>
<evidence type="ECO:0000256" key="17">
    <source>
        <dbReference type="ARBA" id="ARBA00023170"/>
    </source>
</evidence>
<protein>
    <recommendedName>
        <fullName evidence="2">receptor protein-tyrosine kinase</fullName>
        <ecNumber evidence="2">2.7.10.1</ecNumber>
    </recommendedName>
</protein>
<dbReference type="InterPro" id="IPR003598">
    <property type="entry name" value="Ig_sub2"/>
</dbReference>
<evidence type="ECO:0000256" key="18">
    <source>
        <dbReference type="ARBA" id="ARBA00023180"/>
    </source>
</evidence>
<feature type="binding site" evidence="22">
    <location>
        <position position="975"/>
    </location>
    <ligand>
        <name>ATP</name>
        <dbReference type="ChEBI" id="CHEBI:30616"/>
    </ligand>
</feature>
<keyword evidence="14 26" id="KW-0472">Membrane</keyword>
<feature type="domain" description="Ig-like" evidence="29">
    <location>
        <begin position="328"/>
        <end position="407"/>
    </location>
</feature>
<keyword evidence="19 25" id="KW-0393">Immunoglobulin domain</keyword>
<keyword evidence="11" id="KW-0418">Kinase</keyword>
<dbReference type="InterPro" id="IPR050122">
    <property type="entry name" value="RTK"/>
</dbReference>
<dbReference type="InterPro" id="IPR013098">
    <property type="entry name" value="Ig_I-set"/>
</dbReference>
<feature type="active site" description="Proton acceptor" evidence="21">
    <location>
        <position position="971"/>
    </location>
</feature>
<feature type="domain" description="Ig-like" evidence="29">
    <location>
        <begin position="637"/>
        <end position="724"/>
    </location>
</feature>
<feature type="domain" description="Protein kinase" evidence="28">
    <location>
        <begin position="803"/>
        <end position="1107"/>
    </location>
</feature>
<dbReference type="PROSITE" id="PS50011">
    <property type="entry name" value="PROTEIN_KINASE_DOM"/>
    <property type="match status" value="1"/>
</dbReference>
<evidence type="ECO:0000256" key="5">
    <source>
        <dbReference type="ARBA" id="ARBA00022657"/>
    </source>
</evidence>
<keyword evidence="4" id="KW-0597">Phosphoprotein</keyword>
<sequence>MNLKLFCLLCGLYSVLAREGRYSSPVLHGKSRQLLLSTDQTLLLNCRGRWKLTWLFPDLVSDQVRVENSRCGRTKQHYCSHLTVRPTKADNTGLYRCRYEHRPEKETSVYVYITDRQQPFVEHSRMSPFVLYKKDKEPLIIPCRTTSPNTTAALSKYPKGTRINPDERNILWNSTIGFTIRSPTFFYTGPFFCESSNAGVAHQSRIYIIHRTVSNILEVYLNSSGTVQALKGERLVLNCTATGEFNTRVNITWHYPGQNNTFHSITKRIQTHRTHMLFYSLLTIPKLQRSDRGQYTCRVSSGDNAKQQKVAVTIYDHPFIRLKPRHGCLIETEAGQKSYKISPKLRAFPAPEVMWLKDGRVAAEQCSRYHIEGYSLVIRDVAEEDAGKYTILVRNQEHGLCHNLTLTLEVKVRPQIGEKAVSLQDPGPVQQGSRQALHCTSHGIPPPHMHWSWHPCPPKGLCECPRSSALWTDVTAGQTGTSTQNHILSVSHHHEVLQGKNKTVGVLTVAEAFVSGVYRCVASNSVGTDYRDIHFYITDVAGGFSVAQVEESREGGDLHLTCRASRHLYSALSWQQMHSNVSVQTHLSVGQYSSSLVLLRHNLSTSDSGVYRCSALHLSTGQQAHLDIRVNVSLLQPPVLLDNLTDRTVNSSSSVMLKCVSRGVPRPALTWFKGENALLQGSGIVISPEDGTLHIDRITEEDQGLYTCKATNERGSAQSSAHIWVHSVPQFSFLEVPALTCTCIAALLLWLLLILLIRKVRQNSSTKPEYLSIILDPGDGPLAEQCERLQYNANQWEFPRERLKLGKPLGRGAFGKVVQASALGIDGGGASCRTVAVKMLKEGATVNEHKALLTELKILNHIGHHLNVVNLLGACTKPGGPLMVIVEFCRFGNLSTFLKTKRSVFNLLFLILSPLTKKNCNVVFTAIGTSQKIRAKTVLNPPLFLEDLICFGFQVARGMEFLASRKCIHRDLAARNVLLSDNKVVKICDFGLARDIYRDPDYIRKGDARLPLKWMSPESIFDKLFTTQSDVWSYGVLLWEIFSLGASPYPGVHIDEEFCHRLKAGTRMRAPEYSTPEIYSTMLACWEPRPSDRPTFSDLVETLGDLLQARVLQVGKDYIPLGTFKTGDINGNKCLQENPLEEQGDSGMVLPSEELRCLTQNNGTQINR</sequence>
<organism evidence="30 31">
    <name type="scientific">Neogobius melanostomus</name>
    <name type="common">round goby</name>
    <dbReference type="NCBI Taxonomy" id="47308"/>
    <lineage>
        <taxon>Eukaryota</taxon>
        <taxon>Metazoa</taxon>
        <taxon>Chordata</taxon>
        <taxon>Craniata</taxon>
        <taxon>Vertebrata</taxon>
        <taxon>Euteleostomi</taxon>
        <taxon>Actinopterygii</taxon>
        <taxon>Neopterygii</taxon>
        <taxon>Teleostei</taxon>
        <taxon>Neoteleostei</taxon>
        <taxon>Acanthomorphata</taxon>
        <taxon>Gobiaria</taxon>
        <taxon>Gobiiformes</taxon>
        <taxon>Gobioidei</taxon>
        <taxon>Gobiidae</taxon>
        <taxon>Benthophilinae</taxon>
        <taxon>Neogobiini</taxon>
        <taxon>Neogobius</taxon>
    </lineage>
</organism>
<dbReference type="Pfam" id="PF22854">
    <property type="entry name" value="VEGFR1-3_N_Ig-like"/>
    <property type="match status" value="1"/>
</dbReference>
<dbReference type="Proteomes" id="UP000694523">
    <property type="component" value="Unplaced"/>
</dbReference>
<keyword evidence="7 25" id="KW-0812">Transmembrane</keyword>
<dbReference type="Pfam" id="PF07714">
    <property type="entry name" value="PK_Tyr_Ser-Thr"/>
    <property type="match status" value="1"/>
</dbReference>
<evidence type="ECO:0000256" key="16">
    <source>
        <dbReference type="ARBA" id="ARBA00023157"/>
    </source>
</evidence>
<dbReference type="InterPro" id="IPR007110">
    <property type="entry name" value="Ig-like_dom"/>
</dbReference>
<keyword evidence="17 25" id="KW-0675">Receptor</keyword>
<evidence type="ECO:0000256" key="8">
    <source>
        <dbReference type="ARBA" id="ARBA00022729"/>
    </source>
</evidence>
<dbReference type="PRINTS" id="PR01833">
    <property type="entry name" value="VEGFRECEPTR1"/>
</dbReference>
<comment type="similarity">
    <text evidence="25">Belongs to the protein kinase superfamily. Tyr protein kinase family. CSF-1/PDGF receptor subfamily.</text>
</comment>
<feature type="binding site" evidence="23">
    <location>
        <position position="989"/>
    </location>
    <ligand>
        <name>Mg(2+)</name>
        <dbReference type="ChEBI" id="CHEBI:18420"/>
    </ligand>
</feature>
<dbReference type="InterPro" id="IPR000719">
    <property type="entry name" value="Prot_kinase_dom"/>
</dbReference>
<name>A0A8C6TAF3_9GOBI</name>
<evidence type="ECO:0000259" key="29">
    <source>
        <dbReference type="PROSITE" id="PS50835"/>
    </source>
</evidence>
<dbReference type="PRINTS" id="PR01832">
    <property type="entry name" value="VEGFRECEPTOR"/>
</dbReference>
<keyword evidence="18" id="KW-0325">Glycoprotein</keyword>
<feature type="chain" id="PRO_5034434597" description="receptor protein-tyrosine kinase" evidence="27">
    <location>
        <begin position="18"/>
        <end position="1168"/>
    </location>
</feature>
<dbReference type="SUPFAM" id="SSF48726">
    <property type="entry name" value="Immunoglobulin"/>
    <property type="match status" value="7"/>
</dbReference>
<feature type="domain" description="Ig-like" evidence="29">
    <location>
        <begin position="214"/>
        <end position="313"/>
    </location>
</feature>
<dbReference type="PROSITE" id="PS00107">
    <property type="entry name" value="PROTEIN_KINASE_ATP"/>
    <property type="match status" value="1"/>
</dbReference>
<dbReference type="GO" id="GO:0046872">
    <property type="term" value="F:metal ion binding"/>
    <property type="evidence" value="ECO:0007669"/>
    <property type="project" value="UniProtKB-KW"/>
</dbReference>
<dbReference type="InterPro" id="IPR041348">
    <property type="entry name" value="VEGFR-2_TMD"/>
</dbReference>
<keyword evidence="5" id="KW-0037">Angiogenesis</keyword>
<keyword evidence="31" id="KW-1185">Reference proteome</keyword>
<evidence type="ECO:0000256" key="1">
    <source>
        <dbReference type="ARBA" id="ARBA00004251"/>
    </source>
</evidence>
<dbReference type="SMART" id="SM00409">
    <property type="entry name" value="IG"/>
    <property type="match status" value="7"/>
</dbReference>
<dbReference type="Pfam" id="PF22971">
    <property type="entry name" value="Ig_VEGFR-1-like_5th"/>
    <property type="match status" value="1"/>
</dbReference>
<dbReference type="GO" id="GO:0048010">
    <property type="term" value="P:vascular endothelial growth factor receptor signaling pathway"/>
    <property type="evidence" value="ECO:0007669"/>
    <property type="project" value="InterPro"/>
</dbReference>
<evidence type="ECO:0000256" key="14">
    <source>
        <dbReference type="ARBA" id="ARBA00023136"/>
    </source>
</evidence>
<comment type="catalytic activity">
    <reaction evidence="20">
        <text>L-tyrosyl-[protein] + ATP = O-phospho-L-tyrosyl-[protein] + ADP + H(+)</text>
        <dbReference type="Rhea" id="RHEA:10596"/>
        <dbReference type="Rhea" id="RHEA-COMP:10136"/>
        <dbReference type="Rhea" id="RHEA-COMP:20101"/>
        <dbReference type="ChEBI" id="CHEBI:15378"/>
        <dbReference type="ChEBI" id="CHEBI:30616"/>
        <dbReference type="ChEBI" id="CHEBI:46858"/>
        <dbReference type="ChEBI" id="CHEBI:61978"/>
        <dbReference type="ChEBI" id="CHEBI:456216"/>
        <dbReference type="EC" id="2.7.10.1"/>
    </reaction>
</comment>
<dbReference type="Ensembl" id="ENSNMLT00000021008.1">
    <property type="protein sequence ID" value="ENSNMLP00000018675.1"/>
    <property type="gene ID" value="ENSNMLG00000012286.1"/>
</dbReference>
<dbReference type="SMART" id="SM00219">
    <property type="entry name" value="TyrKc"/>
    <property type="match status" value="1"/>
</dbReference>
<comment type="subcellular location">
    <subcellularLocation>
        <location evidence="1">Cell membrane</location>
        <topology evidence="1">Single-pass type I membrane protein</topology>
    </subcellularLocation>
    <subcellularLocation>
        <location evidence="25">Membrane</location>
        <topology evidence="25">Single-pass type I membrane protein</topology>
    </subcellularLocation>
</comment>
<evidence type="ECO:0000256" key="2">
    <source>
        <dbReference type="ARBA" id="ARBA00011902"/>
    </source>
</evidence>
<dbReference type="Pfam" id="PF13927">
    <property type="entry name" value="Ig_3"/>
    <property type="match status" value="1"/>
</dbReference>
<dbReference type="PROSITE" id="PS00109">
    <property type="entry name" value="PROTEIN_KINASE_TYR"/>
    <property type="match status" value="1"/>
</dbReference>
<dbReference type="InterPro" id="IPR020635">
    <property type="entry name" value="Tyr_kinase_cat_dom"/>
</dbReference>
<dbReference type="InterPro" id="IPR013783">
    <property type="entry name" value="Ig-like_fold"/>
</dbReference>
<dbReference type="SMART" id="SM00408">
    <property type="entry name" value="IGc2"/>
    <property type="match status" value="5"/>
</dbReference>
<keyword evidence="23" id="KW-0460">Magnesium</keyword>
<dbReference type="FunFam" id="3.30.200.20:FF:000041">
    <property type="entry name" value="Vascular endothelial growth factor receptor 2"/>
    <property type="match status" value="1"/>
</dbReference>
<evidence type="ECO:0000256" key="10">
    <source>
        <dbReference type="ARBA" id="ARBA00022741"/>
    </source>
</evidence>
<feature type="signal peptide" evidence="27">
    <location>
        <begin position="1"/>
        <end position="17"/>
    </location>
</feature>
<feature type="binding site" evidence="22 24">
    <location>
        <position position="838"/>
    </location>
    <ligand>
        <name>ATP</name>
        <dbReference type="ChEBI" id="CHEBI:30616"/>
    </ligand>
</feature>
<feature type="transmembrane region" description="Helical" evidence="26">
    <location>
        <begin position="736"/>
        <end position="757"/>
    </location>
</feature>
<dbReference type="GO" id="GO:0005886">
    <property type="term" value="C:plasma membrane"/>
    <property type="evidence" value="ECO:0007669"/>
    <property type="project" value="UniProtKB-SubCell"/>
</dbReference>
<keyword evidence="15" id="KW-0829">Tyrosine-protein kinase</keyword>
<dbReference type="InterPro" id="IPR009135">
    <property type="entry name" value="VEGFR1_rcpt"/>
</dbReference>
<keyword evidence="9" id="KW-0677">Repeat</keyword>
<evidence type="ECO:0000256" key="19">
    <source>
        <dbReference type="ARBA" id="ARBA00023319"/>
    </source>
</evidence>
<keyword evidence="13 26" id="KW-1133">Transmembrane helix</keyword>
<dbReference type="Pfam" id="PF17988">
    <property type="entry name" value="VEGFR-2_TMD"/>
    <property type="match status" value="1"/>
</dbReference>
<feature type="domain" description="Ig-like" evidence="29">
    <location>
        <begin position="414"/>
        <end position="534"/>
    </location>
</feature>
<dbReference type="FunFam" id="1.10.510.10:FF:000077">
    <property type="entry name" value="Vascular endothelial growth factor receptor 2"/>
    <property type="match status" value="1"/>
</dbReference>
<proteinExistence type="inferred from homology"/>
<dbReference type="GO" id="GO:0005021">
    <property type="term" value="F:vascular endothelial growth factor receptor activity"/>
    <property type="evidence" value="ECO:0007669"/>
    <property type="project" value="InterPro"/>
</dbReference>
<evidence type="ECO:0000256" key="13">
    <source>
        <dbReference type="ARBA" id="ARBA00022989"/>
    </source>
</evidence>
<dbReference type="PRINTS" id="PR00109">
    <property type="entry name" value="TYRKINASE"/>
</dbReference>
<dbReference type="PIRSF" id="PIRSF000615">
    <property type="entry name" value="TyrPK_CSF1-R"/>
    <property type="match status" value="1"/>
</dbReference>
<evidence type="ECO:0000256" key="20">
    <source>
        <dbReference type="ARBA" id="ARBA00051243"/>
    </source>
</evidence>
<feature type="domain" description="Ig-like" evidence="29">
    <location>
        <begin position="554"/>
        <end position="629"/>
    </location>
</feature>
<evidence type="ECO:0000256" key="4">
    <source>
        <dbReference type="ARBA" id="ARBA00022553"/>
    </source>
</evidence>
<evidence type="ECO:0000256" key="7">
    <source>
        <dbReference type="ARBA" id="ARBA00022692"/>
    </source>
</evidence>
<dbReference type="PROSITE" id="PS50835">
    <property type="entry name" value="IG_LIKE"/>
    <property type="match status" value="5"/>
</dbReference>
<accession>A0A8C6TAF3</accession>
<dbReference type="FunFam" id="2.60.40.10:FF:000143">
    <property type="entry name" value="Vascular endothelial growth factor receptor 3"/>
    <property type="match status" value="1"/>
</dbReference>
<dbReference type="InterPro" id="IPR036179">
    <property type="entry name" value="Ig-like_dom_sf"/>
</dbReference>
<evidence type="ECO:0000256" key="9">
    <source>
        <dbReference type="ARBA" id="ARBA00022737"/>
    </source>
</evidence>
<evidence type="ECO:0000256" key="3">
    <source>
        <dbReference type="ARBA" id="ARBA00022475"/>
    </source>
</evidence>
<dbReference type="GO" id="GO:0001525">
    <property type="term" value="P:angiogenesis"/>
    <property type="evidence" value="ECO:0007669"/>
    <property type="project" value="UniProtKB-KW"/>
</dbReference>
<dbReference type="GO" id="GO:0019838">
    <property type="term" value="F:growth factor binding"/>
    <property type="evidence" value="ECO:0007669"/>
    <property type="project" value="TreeGrafter"/>
</dbReference>
<evidence type="ECO:0000256" key="21">
    <source>
        <dbReference type="PIRSR" id="PIRSR000615-1"/>
    </source>
</evidence>
<dbReference type="Pfam" id="PF07679">
    <property type="entry name" value="I-set"/>
    <property type="match status" value="2"/>
</dbReference>
<evidence type="ECO:0000256" key="27">
    <source>
        <dbReference type="SAM" id="SignalP"/>
    </source>
</evidence>
<dbReference type="Pfam" id="PF21339">
    <property type="entry name" value="VEGFR-1-like_Ig-like"/>
    <property type="match status" value="1"/>
</dbReference>
<evidence type="ECO:0000313" key="31">
    <source>
        <dbReference type="Proteomes" id="UP000694523"/>
    </source>
</evidence>
<dbReference type="Gene3D" id="1.10.510.10">
    <property type="entry name" value="Transferase(Phosphotransferase) domain 1"/>
    <property type="match status" value="1"/>
</dbReference>
<keyword evidence="10 22" id="KW-0547">Nucleotide-binding</keyword>
<dbReference type="InterPro" id="IPR055229">
    <property type="entry name" value="VEGFR1-3_5th"/>
</dbReference>